<dbReference type="InterPro" id="IPR049704">
    <property type="entry name" value="Aminotrans_3_PPA_site"/>
</dbReference>
<name>A0A2T2WNT2_9FIRM</name>
<dbReference type="FunFam" id="3.40.640.10:FF:000004">
    <property type="entry name" value="Acetylornithine aminotransferase"/>
    <property type="match status" value="1"/>
</dbReference>
<accession>A0A2T2WNT2</accession>
<evidence type="ECO:0000313" key="5">
    <source>
        <dbReference type="EMBL" id="PSR23888.1"/>
    </source>
</evidence>
<comment type="cofactor">
    <cofactor evidence="1">
        <name>pyridoxal 5'-phosphate</name>
        <dbReference type="ChEBI" id="CHEBI:597326"/>
    </cofactor>
</comment>
<dbReference type="Gene3D" id="3.40.640.10">
    <property type="entry name" value="Type I PLP-dependent aspartate aminotransferase-like (Major domain)"/>
    <property type="match status" value="1"/>
</dbReference>
<organism evidence="5 6">
    <name type="scientific">Sulfobacillus acidophilus</name>
    <dbReference type="NCBI Taxonomy" id="53633"/>
    <lineage>
        <taxon>Bacteria</taxon>
        <taxon>Bacillati</taxon>
        <taxon>Bacillota</taxon>
        <taxon>Clostridia</taxon>
        <taxon>Eubacteriales</taxon>
        <taxon>Clostridiales Family XVII. Incertae Sedis</taxon>
        <taxon>Sulfobacillus</taxon>
    </lineage>
</organism>
<dbReference type="PANTHER" id="PTHR43094:SF1">
    <property type="entry name" value="AMINOTRANSFERASE CLASS-III"/>
    <property type="match status" value="1"/>
</dbReference>
<evidence type="ECO:0000256" key="3">
    <source>
        <dbReference type="ARBA" id="ARBA00022898"/>
    </source>
</evidence>
<protein>
    <submittedName>
        <fullName evidence="5">Aspartate aminotransferase family protein</fullName>
    </submittedName>
</protein>
<keyword evidence="5" id="KW-0808">Transferase</keyword>
<dbReference type="Gene3D" id="3.90.1150.10">
    <property type="entry name" value="Aspartate Aminotransferase, domain 1"/>
    <property type="match status" value="1"/>
</dbReference>
<comment type="caution">
    <text evidence="5">The sequence shown here is derived from an EMBL/GenBank/DDBJ whole genome shotgun (WGS) entry which is preliminary data.</text>
</comment>
<dbReference type="InterPro" id="IPR005814">
    <property type="entry name" value="Aminotrans_3"/>
</dbReference>
<keyword evidence="5" id="KW-0032">Aminotransferase</keyword>
<dbReference type="PROSITE" id="PS00600">
    <property type="entry name" value="AA_TRANSFER_CLASS_3"/>
    <property type="match status" value="1"/>
</dbReference>
<dbReference type="InterPro" id="IPR015421">
    <property type="entry name" value="PyrdxlP-dep_Trfase_major"/>
</dbReference>
<keyword evidence="3 4" id="KW-0663">Pyridoxal phosphate</keyword>
<dbReference type="AlphaFoldDB" id="A0A2T2WNT2"/>
<dbReference type="GO" id="GO:0008483">
    <property type="term" value="F:transaminase activity"/>
    <property type="evidence" value="ECO:0007669"/>
    <property type="project" value="UniProtKB-KW"/>
</dbReference>
<evidence type="ECO:0000256" key="1">
    <source>
        <dbReference type="ARBA" id="ARBA00001933"/>
    </source>
</evidence>
<proteinExistence type="inferred from homology"/>
<dbReference type="EMBL" id="PXYV01000002">
    <property type="protein sequence ID" value="PSR23888.1"/>
    <property type="molecule type" value="Genomic_DNA"/>
</dbReference>
<comment type="similarity">
    <text evidence="2 4">Belongs to the class-III pyridoxal-phosphate-dependent aminotransferase family.</text>
</comment>
<dbReference type="InterPro" id="IPR015424">
    <property type="entry name" value="PyrdxlP-dep_Trfase"/>
</dbReference>
<dbReference type="Pfam" id="PF00202">
    <property type="entry name" value="Aminotran_3"/>
    <property type="match status" value="1"/>
</dbReference>
<dbReference type="Proteomes" id="UP000241848">
    <property type="component" value="Unassembled WGS sequence"/>
</dbReference>
<evidence type="ECO:0000313" key="6">
    <source>
        <dbReference type="Proteomes" id="UP000241848"/>
    </source>
</evidence>
<dbReference type="SUPFAM" id="SSF53383">
    <property type="entry name" value="PLP-dependent transferases"/>
    <property type="match status" value="1"/>
</dbReference>
<sequence>MTHVFYRSPSRSYPMVSHASGVYLWDTEGKRYLDGSSGALVVNVGHGRTEVVQAMAQQAQRVAFAHTMRFTSQAQERLGALLAERLEPERYYTYLVSGGSEATETAIKLARQYHLERGDERRTKIMSRWASYHGNTLGALAASGHLARRRPYSPLFAHQTFVHFDVPVAQAHAGPCSCLDSVQARIQQEDPRSIAALIIEVVGGSALSGFVPHAGYLKGLEDICRQHGILLIVDEVMTGMGRTGSWWAHTTEGLRPDLMTLAKGLSSGYSPLGAVVAHETVWRTVAEGTGSFAHGFTYGGNPVSAAAANAVIEIMEQEHLVANAKAQGERLHQGLLALAAQSPLISQVRGRGLMQGVVLQSLPGEPGTVATRLGQDAFSHGLIVYPGSGSPDRLDGDHLLIGPPLSIRPHEVDELLEGFAASVQRVAQTLGMS</sequence>
<dbReference type="CDD" id="cd00610">
    <property type="entry name" value="OAT_like"/>
    <property type="match status" value="1"/>
</dbReference>
<gene>
    <name evidence="5" type="ORF">C7B45_00980</name>
</gene>
<evidence type="ECO:0000256" key="2">
    <source>
        <dbReference type="ARBA" id="ARBA00008954"/>
    </source>
</evidence>
<dbReference type="PANTHER" id="PTHR43094">
    <property type="entry name" value="AMINOTRANSFERASE"/>
    <property type="match status" value="1"/>
</dbReference>
<dbReference type="GO" id="GO:0030170">
    <property type="term" value="F:pyridoxal phosphate binding"/>
    <property type="evidence" value="ECO:0007669"/>
    <property type="project" value="InterPro"/>
</dbReference>
<reference evidence="5 6" key="1">
    <citation type="journal article" date="2014" name="BMC Genomics">
        <title>Comparison of environmental and isolate Sulfobacillus genomes reveals diverse carbon, sulfur, nitrogen, and hydrogen metabolisms.</title>
        <authorList>
            <person name="Justice N.B."/>
            <person name="Norman A."/>
            <person name="Brown C.T."/>
            <person name="Singh A."/>
            <person name="Thomas B.C."/>
            <person name="Banfield J.F."/>
        </authorList>
    </citation>
    <scope>NUCLEOTIDE SEQUENCE [LARGE SCALE GENOMIC DNA]</scope>
    <source>
        <strain evidence="5">AMDSBA3</strain>
    </source>
</reference>
<evidence type="ECO:0000256" key="4">
    <source>
        <dbReference type="RuleBase" id="RU003560"/>
    </source>
</evidence>
<dbReference type="InterPro" id="IPR015422">
    <property type="entry name" value="PyrdxlP-dep_Trfase_small"/>
</dbReference>